<keyword evidence="9 18" id="KW-0630">Potassium</keyword>
<comment type="catalytic activity">
    <reaction evidence="15 17 19">
        <text>(6S)-NADHX + ADP = AMP + phosphate + NADH + H(+)</text>
        <dbReference type="Rhea" id="RHEA:32223"/>
        <dbReference type="ChEBI" id="CHEBI:15378"/>
        <dbReference type="ChEBI" id="CHEBI:43474"/>
        <dbReference type="ChEBI" id="CHEBI:57945"/>
        <dbReference type="ChEBI" id="CHEBI:64074"/>
        <dbReference type="ChEBI" id="CHEBI:456215"/>
        <dbReference type="ChEBI" id="CHEBI:456216"/>
        <dbReference type="EC" id="4.2.1.136"/>
    </reaction>
</comment>
<feature type="binding site" evidence="18">
    <location>
        <position position="167"/>
    </location>
    <ligand>
        <name>K(+)</name>
        <dbReference type="ChEBI" id="CHEBI:29103"/>
    </ligand>
</feature>
<evidence type="ECO:0000256" key="8">
    <source>
        <dbReference type="ARBA" id="ARBA00022857"/>
    </source>
</evidence>
<evidence type="ECO:0000256" key="10">
    <source>
        <dbReference type="ARBA" id="ARBA00023027"/>
    </source>
</evidence>
<dbReference type="OrthoDB" id="9806925at2"/>
<dbReference type="RefSeq" id="WP_123288859.1">
    <property type="nucleotide sequence ID" value="NZ_RJVA01000009.1"/>
</dbReference>
<keyword evidence="8 17" id="KW-0521">NADP</keyword>
<comment type="similarity">
    <text evidence="3 19">In the N-terminal section; belongs to the NnrE/AIBP family.</text>
</comment>
<evidence type="ECO:0000256" key="1">
    <source>
        <dbReference type="ARBA" id="ARBA00000013"/>
    </source>
</evidence>
<evidence type="ECO:0000256" key="16">
    <source>
        <dbReference type="ARBA" id="ARBA00049209"/>
    </source>
</evidence>
<dbReference type="Proteomes" id="UP000276223">
    <property type="component" value="Unassembled WGS sequence"/>
</dbReference>
<dbReference type="Pfam" id="PF01256">
    <property type="entry name" value="Carb_kinase"/>
    <property type="match status" value="1"/>
</dbReference>
<accession>A0A3N1VS44</accession>
<dbReference type="HAMAP" id="MF_01966">
    <property type="entry name" value="NADHX_epimerase"/>
    <property type="match status" value="1"/>
</dbReference>
<organism evidence="22 23">
    <name type="scientific">Desulfosoma caldarium</name>
    <dbReference type="NCBI Taxonomy" id="610254"/>
    <lineage>
        <taxon>Bacteria</taxon>
        <taxon>Pseudomonadati</taxon>
        <taxon>Thermodesulfobacteriota</taxon>
        <taxon>Syntrophobacteria</taxon>
        <taxon>Syntrophobacterales</taxon>
        <taxon>Syntrophobacteraceae</taxon>
        <taxon>Desulfosoma</taxon>
    </lineage>
</organism>
<dbReference type="InterPro" id="IPR036652">
    <property type="entry name" value="YjeF_N_dom_sf"/>
</dbReference>
<evidence type="ECO:0000256" key="2">
    <source>
        <dbReference type="ARBA" id="ARBA00000909"/>
    </source>
</evidence>
<comment type="similarity">
    <text evidence="18">Belongs to the NnrE/AIBP family.</text>
</comment>
<gene>
    <name evidence="18" type="primary">nnrE</name>
    <name evidence="17" type="synonym">nnrD</name>
    <name evidence="22" type="ORF">EDC27_0317</name>
</gene>
<sequence length="517" mass="54333">MILVTAQEMAELDRRTIEEIGLPGAVLMENAARGALAFFERVMPDLARRRVVVLAGSGNNAGDGFVIARLLHGKGVWVRVVCLRPAERLRGDALLNYRILEKIGVQPFHWNENEDFSSQFSMVRDADVIIDALLGTGLSSPVQGLYRDIIEAVNALQKPVLAVDLPSGLDASTGKVLGAAIRATATATFGLPKVGQRIGEGDALVGALHVVDIGIPPCVVASAGVTRWWLDEELCRRWLSPRPAETHKGRAGHVCLLAGSPGKTGAATLASLGAARVGAGLVTLFVPRSLNPILEVKLTEAMTLPIPETSEHSASIAAETEILDFLHGKQALAVGPGISLHPETQSLLLRLISRVPCPLVLDADALTILAGALDTLGEAPVPVIVTPHPGEMARLMSCRVADVQADRLQVAQEFSRQHGVIVLLKGHRTVIASPEGRVAINGSGTPAMASGGMGDVLTGMIAGFLAQGVEPFQAACLAAYIHGKAAENVCQGKTTRGLLASDLLEHIPLVIGALETA</sequence>
<feature type="domain" description="YjeF C-terminal" evidence="20">
    <location>
        <begin position="231"/>
        <end position="514"/>
    </location>
</feature>
<feature type="binding site" evidence="18">
    <location>
        <position position="146"/>
    </location>
    <ligand>
        <name>(6S)-NADPHX</name>
        <dbReference type="ChEBI" id="CHEBI:64076"/>
    </ligand>
</feature>
<dbReference type="EC" id="5.1.99.6" evidence="19"/>
<feature type="binding site" evidence="17">
    <location>
        <position position="266"/>
    </location>
    <ligand>
        <name>(6S)-NADPHX</name>
        <dbReference type="ChEBI" id="CHEBI:64076"/>
    </ligand>
</feature>
<evidence type="ECO:0000256" key="19">
    <source>
        <dbReference type="PIRNR" id="PIRNR017184"/>
    </source>
</evidence>
<feature type="binding site" evidence="18">
    <location>
        <begin position="135"/>
        <end position="141"/>
    </location>
    <ligand>
        <name>(6S)-NADPHX</name>
        <dbReference type="ChEBI" id="CHEBI:64076"/>
    </ligand>
</feature>
<comment type="function">
    <text evidence="18">Catalyzes the epimerization of the S- and R-forms of NAD(P)HX, a damaged form of NAD(P)H that is a result of enzymatic or heat-dependent hydration. This is a prerequisite for the S-specific NAD(P)H-hydrate dehydratase to allow the repair of both epimers of NAD(P)HX.</text>
</comment>
<dbReference type="EMBL" id="RJVA01000009">
    <property type="protein sequence ID" value="ROR03062.1"/>
    <property type="molecule type" value="Genomic_DNA"/>
</dbReference>
<keyword evidence="11 18" id="KW-0413">Isomerase</keyword>
<dbReference type="PIRSF" id="PIRSF017184">
    <property type="entry name" value="Nnr"/>
    <property type="match status" value="1"/>
</dbReference>
<dbReference type="GO" id="GO:0046496">
    <property type="term" value="P:nicotinamide nucleotide metabolic process"/>
    <property type="evidence" value="ECO:0007669"/>
    <property type="project" value="UniProtKB-UniRule"/>
</dbReference>
<protein>
    <recommendedName>
        <fullName evidence="19">Bifunctional NAD(P)H-hydrate repair enzyme</fullName>
    </recommendedName>
    <alternativeName>
        <fullName evidence="19">Nicotinamide nucleotide repair protein</fullName>
    </alternativeName>
    <domain>
        <recommendedName>
            <fullName evidence="19">ADP-dependent (S)-NAD(P)H-hydrate dehydratase</fullName>
            <ecNumber evidence="19">4.2.1.136</ecNumber>
        </recommendedName>
        <alternativeName>
            <fullName evidence="19">ADP-dependent NAD(P)HX dehydratase</fullName>
        </alternativeName>
    </domain>
    <domain>
        <recommendedName>
            <fullName evidence="19">NAD(P)H-hydrate epimerase</fullName>
            <ecNumber evidence="19">5.1.99.6</ecNumber>
        </recommendedName>
    </domain>
</protein>
<evidence type="ECO:0000256" key="15">
    <source>
        <dbReference type="ARBA" id="ARBA00048238"/>
    </source>
</evidence>
<evidence type="ECO:0000256" key="3">
    <source>
        <dbReference type="ARBA" id="ARBA00006001"/>
    </source>
</evidence>
<name>A0A3N1VS44_9BACT</name>
<dbReference type="InterPro" id="IPR017953">
    <property type="entry name" value="Carbohydrate_kinase_pred_CS"/>
</dbReference>
<feature type="binding site" evidence="17">
    <location>
        <position position="337"/>
    </location>
    <ligand>
        <name>(6S)-NADPHX</name>
        <dbReference type="ChEBI" id="CHEBI:64076"/>
    </ligand>
</feature>
<dbReference type="PANTHER" id="PTHR12592:SF0">
    <property type="entry name" value="ATP-DEPENDENT (S)-NAD(P)H-HYDRATE DEHYDRATASE"/>
    <property type="match status" value="1"/>
</dbReference>
<dbReference type="NCBIfam" id="TIGR00196">
    <property type="entry name" value="yjeF_cterm"/>
    <property type="match status" value="1"/>
</dbReference>
<comment type="subunit">
    <text evidence="17">Homotetramer.</text>
</comment>
<evidence type="ECO:0000256" key="17">
    <source>
        <dbReference type="HAMAP-Rule" id="MF_01965"/>
    </source>
</evidence>
<dbReference type="InterPro" id="IPR029056">
    <property type="entry name" value="Ribokinase-like"/>
</dbReference>
<dbReference type="SUPFAM" id="SSF53613">
    <property type="entry name" value="Ribokinase-like"/>
    <property type="match status" value="1"/>
</dbReference>
<feature type="domain" description="YjeF N-terminal" evidence="21">
    <location>
        <begin position="9"/>
        <end position="221"/>
    </location>
</feature>
<evidence type="ECO:0000256" key="5">
    <source>
        <dbReference type="ARBA" id="ARBA00022723"/>
    </source>
</evidence>
<reference evidence="22 23" key="1">
    <citation type="submission" date="2018-11" db="EMBL/GenBank/DDBJ databases">
        <title>Genomic Encyclopedia of Type Strains, Phase IV (KMG-IV): sequencing the most valuable type-strain genomes for metagenomic binning, comparative biology and taxonomic classification.</title>
        <authorList>
            <person name="Goeker M."/>
        </authorList>
    </citation>
    <scope>NUCLEOTIDE SEQUENCE [LARGE SCALE GENOMIC DNA]</scope>
    <source>
        <strain evidence="22 23">DSM 22027</strain>
    </source>
</reference>
<dbReference type="NCBIfam" id="TIGR00197">
    <property type="entry name" value="yjeF_nterm"/>
    <property type="match status" value="1"/>
</dbReference>
<comment type="function">
    <text evidence="17">Catalyzes the dehydration of the S-form of NAD(P)HX at the expense of ADP, which is converted to AMP. Together with NAD(P)HX epimerase, which catalyzes the epimerization of the S- and R-forms, the enzyme allows the repair of both epimers of NAD(P)HX, a damaged form of NAD(P)H that is a result of enzymatic or heat-dependent hydration.</text>
</comment>
<comment type="caution">
    <text evidence="18">Lacks conserved residue(s) required for the propagation of feature annotation.</text>
</comment>
<evidence type="ECO:0000256" key="7">
    <source>
        <dbReference type="ARBA" id="ARBA00022840"/>
    </source>
</evidence>
<feature type="binding site" evidence="17">
    <location>
        <begin position="425"/>
        <end position="429"/>
    </location>
    <ligand>
        <name>AMP</name>
        <dbReference type="ChEBI" id="CHEBI:456215"/>
    </ligand>
</feature>
<comment type="caution">
    <text evidence="22">The sequence shown here is derived from an EMBL/GenBank/DDBJ whole genome shotgun (WGS) entry which is preliminary data.</text>
</comment>
<comment type="catalytic activity">
    <reaction evidence="1 18 19">
        <text>(6R)-NADHX = (6S)-NADHX</text>
        <dbReference type="Rhea" id="RHEA:32215"/>
        <dbReference type="ChEBI" id="CHEBI:64074"/>
        <dbReference type="ChEBI" id="CHEBI:64075"/>
        <dbReference type="EC" id="5.1.99.6"/>
    </reaction>
</comment>
<comment type="cofactor">
    <cofactor evidence="17">
        <name>Mg(2+)</name>
        <dbReference type="ChEBI" id="CHEBI:18420"/>
    </cofactor>
</comment>
<evidence type="ECO:0000256" key="6">
    <source>
        <dbReference type="ARBA" id="ARBA00022741"/>
    </source>
</evidence>
<dbReference type="PROSITE" id="PS51385">
    <property type="entry name" value="YJEF_N"/>
    <property type="match status" value="1"/>
</dbReference>
<feature type="binding site" evidence="18">
    <location>
        <position position="164"/>
    </location>
    <ligand>
        <name>(6S)-NADPHX</name>
        <dbReference type="ChEBI" id="CHEBI:64076"/>
    </ligand>
</feature>
<dbReference type="EC" id="4.2.1.136" evidence="19"/>
<evidence type="ECO:0000256" key="9">
    <source>
        <dbReference type="ARBA" id="ARBA00022958"/>
    </source>
</evidence>
<dbReference type="Gene3D" id="3.40.1190.20">
    <property type="match status" value="1"/>
</dbReference>
<dbReference type="PROSITE" id="PS01050">
    <property type="entry name" value="YJEF_C_2"/>
    <property type="match status" value="1"/>
</dbReference>
<feature type="binding site" evidence="18">
    <location>
        <position position="131"/>
    </location>
    <ligand>
        <name>K(+)</name>
        <dbReference type="ChEBI" id="CHEBI:29103"/>
    </ligand>
</feature>
<dbReference type="PROSITE" id="PS51383">
    <property type="entry name" value="YJEF_C_3"/>
    <property type="match status" value="1"/>
</dbReference>
<feature type="binding site" evidence="17">
    <location>
        <position position="454"/>
    </location>
    <ligand>
        <name>AMP</name>
        <dbReference type="ChEBI" id="CHEBI:456215"/>
    </ligand>
</feature>
<comment type="catalytic activity">
    <reaction evidence="16 17 19">
        <text>(6S)-NADPHX + ADP = AMP + phosphate + NADPH + H(+)</text>
        <dbReference type="Rhea" id="RHEA:32235"/>
        <dbReference type="ChEBI" id="CHEBI:15378"/>
        <dbReference type="ChEBI" id="CHEBI:43474"/>
        <dbReference type="ChEBI" id="CHEBI:57783"/>
        <dbReference type="ChEBI" id="CHEBI:64076"/>
        <dbReference type="ChEBI" id="CHEBI:456215"/>
        <dbReference type="ChEBI" id="CHEBI:456216"/>
        <dbReference type="EC" id="4.2.1.136"/>
    </reaction>
</comment>
<dbReference type="Gene3D" id="3.40.50.10260">
    <property type="entry name" value="YjeF N-terminal domain"/>
    <property type="match status" value="1"/>
</dbReference>
<feature type="binding site" evidence="17">
    <location>
        <position position="388"/>
    </location>
    <ligand>
        <name>(6S)-NADPHX</name>
        <dbReference type="ChEBI" id="CHEBI:64076"/>
    </ligand>
</feature>
<keyword evidence="5 18" id="KW-0479">Metal-binding</keyword>
<comment type="similarity">
    <text evidence="4 19">In the C-terminal section; belongs to the NnrD/CARKD family.</text>
</comment>
<dbReference type="CDD" id="cd01171">
    <property type="entry name" value="YXKO-related"/>
    <property type="match status" value="1"/>
</dbReference>
<evidence type="ECO:0000256" key="4">
    <source>
        <dbReference type="ARBA" id="ARBA00009524"/>
    </source>
</evidence>
<feature type="binding site" evidence="18">
    <location>
        <position position="60"/>
    </location>
    <ligand>
        <name>K(+)</name>
        <dbReference type="ChEBI" id="CHEBI:29103"/>
    </ligand>
</feature>
<dbReference type="SUPFAM" id="SSF64153">
    <property type="entry name" value="YjeF N-terminal domain-like"/>
    <property type="match status" value="1"/>
</dbReference>
<evidence type="ECO:0000256" key="18">
    <source>
        <dbReference type="HAMAP-Rule" id="MF_01966"/>
    </source>
</evidence>
<evidence type="ECO:0000259" key="21">
    <source>
        <dbReference type="PROSITE" id="PS51385"/>
    </source>
</evidence>
<keyword evidence="13" id="KW-0511">Multifunctional enzyme</keyword>
<evidence type="ECO:0000313" key="22">
    <source>
        <dbReference type="EMBL" id="ROR03062.1"/>
    </source>
</evidence>
<evidence type="ECO:0000259" key="20">
    <source>
        <dbReference type="PROSITE" id="PS51383"/>
    </source>
</evidence>
<keyword evidence="12 17" id="KW-0456">Lyase</keyword>
<evidence type="ECO:0000256" key="12">
    <source>
        <dbReference type="ARBA" id="ARBA00023239"/>
    </source>
</evidence>
<evidence type="ECO:0000256" key="11">
    <source>
        <dbReference type="ARBA" id="ARBA00023235"/>
    </source>
</evidence>
<keyword evidence="10 17" id="KW-0520">NAD</keyword>
<dbReference type="AlphaFoldDB" id="A0A3N1VS44"/>
<dbReference type="HAMAP" id="MF_01965">
    <property type="entry name" value="NADHX_dehydratase"/>
    <property type="match status" value="1"/>
</dbReference>
<dbReference type="GO" id="GO:0005524">
    <property type="term" value="F:ATP binding"/>
    <property type="evidence" value="ECO:0007669"/>
    <property type="project" value="UniProtKB-UniRule"/>
</dbReference>
<comment type="cofactor">
    <cofactor evidence="18 19">
        <name>K(+)</name>
        <dbReference type="ChEBI" id="CHEBI:29103"/>
    </cofactor>
    <text evidence="18 19">Binds 1 potassium ion per subunit.</text>
</comment>
<feature type="binding site" evidence="17">
    <location>
        <position position="455"/>
    </location>
    <ligand>
        <name>(6S)-NADPHX</name>
        <dbReference type="ChEBI" id="CHEBI:64076"/>
    </ligand>
</feature>
<evidence type="ECO:0000313" key="23">
    <source>
        <dbReference type="Proteomes" id="UP000276223"/>
    </source>
</evidence>
<dbReference type="InterPro" id="IPR030677">
    <property type="entry name" value="Nnr"/>
</dbReference>
<dbReference type="Pfam" id="PF03853">
    <property type="entry name" value="YjeF_N"/>
    <property type="match status" value="1"/>
</dbReference>
<comment type="similarity">
    <text evidence="17">Belongs to the NnrD/CARKD family.</text>
</comment>
<dbReference type="InterPro" id="IPR004443">
    <property type="entry name" value="YjeF_N_dom"/>
</dbReference>
<dbReference type="GO" id="GO:0052855">
    <property type="term" value="F:ADP-dependent NAD(P)H-hydrate dehydratase activity"/>
    <property type="evidence" value="ECO:0007669"/>
    <property type="project" value="UniProtKB-UniRule"/>
</dbReference>
<evidence type="ECO:0000256" key="13">
    <source>
        <dbReference type="ARBA" id="ARBA00023268"/>
    </source>
</evidence>
<proteinExistence type="inferred from homology"/>
<dbReference type="InterPro" id="IPR000631">
    <property type="entry name" value="CARKD"/>
</dbReference>
<comment type="catalytic activity">
    <reaction evidence="2 18 19">
        <text>(6R)-NADPHX = (6S)-NADPHX</text>
        <dbReference type="Rhea" id="RHEA:32227"/>
        <dbReference type="ChEBI" id="CHEBI:64076"/>
        <dbReference type="ChEBI" id="CHEBI:64077"/>
        <dbReference type="EC" id="5.1.99.6"/>
    </reaction>
</comment>
<dbReference type="GO" id="GO:0110051">
    <property type="term" value="P:metabolite repair"/>
    <property type="evidence" value="ECO:0007669"/>
    <property type="project" value="TreeGrafter"/>
</dbReference>
<dbReference type="PANTHER" id="PTHR12592">
    <property type="entry name" value="ATP-DEPENDENT (S)-NAD(P)H-HYDRATE DEHYDRATASE FAMILY MEMBER"/>
    <property type="match status" value="1"/>
</dbReference>
<keyword evidence="7 17" id="KW-0067">ATP-binding</keyword>
<keyword evidence="6 17" id="KW-0547">Nucleotide-binding</keyword>
<keyword evidence="23" id="KW-1185">Reference proteome</keyword>
<dbReference type="GO" id="GO:0046872">
    <property type="term" value="F:metal ion binding"/>
    <property type="evidence" value="ECO:0007669"/>
    <property type="project" value="UniProtKB-UniRule"/>
</dbReference>
<dbReference type="GO" id="GO:0052856">
    <property type="term" value="F:NAD(P)HX epimerase activity"/>
    <property type="evidence" value="ECO:0007669"/>
    <property type="project" value="UniProtKB-UniRule"/>
</dbReference>
<comment type="function">
    <text evidence="14 19">Bifunctional enzyme that catalyzes the epimerization of the S- and R-forms of NAD(P)HX and the dehydration of the S-form of NAD(P)HX at the expense of ADP, which is converted to AMP. This allows the repair of both epimers of NAD(P)HX, a damaged form of NAD(P)H that is a result of enzymatic or heat-dependent hydration.</text>
</comment>
<evidence type="ECO:0000256" key="14">
    <source>
        <dbReference type="ARBA" id="ARBA00025153"/>
    </source>
</evidence>